<keyword evidence="3" id="KW-1185">Reference proteome</keyword>
<evidence type="ECO:0000313" key="3">
    <source>
        <dbReference type="Proteomes" id="UP000593573"/>
    </source>
</evidence>
<dbReference type="CDD" id="cd06222">
    <property type="entry name" value="RNase_H_like"/>
    <property type="match status" value="1"/>
</dbReference>
<reference evidence="2 3" key="1">
    <citation type="journal article" date="2019" name="Genome Biol. Evol.">
        <title>Insights into the evolution of the New World diploid cottons (Gossypium, subgenus Houzingenia) based on genome sequencing.</title>
        <authorList>
            <person name="Grover C.E."/>
            <person name="Arick M.A. 2nd"/>
            <person name="Thrash A."/>
            <person name="Conover J.L."/>
            <person name="Sanders W.S."/>
            <person name="Peterson D.G."/>
            <person name="Frelichowski J.E."/>
            <person name="Scheffler J.A."/>
            <person name="Scheffler B.E."/>
            <person name="Wendel J.F."/>
        </authorList>
    </citation>
    <scope>NUCLEOTIDE SEQUENCE [LARGE SCALE GENOMIC DNA]</scope>
    <source>
        <strain evidence="2">57</strain>
        <tissue evidence="2">Leaf</tissue>
    </source>
</reference>
<evidence type="ECO:0000313" key="2">
    <source>
        <dbReference type="EMBL" id="MBA0656995.1"/>
    </source>
</evidence>
<dbReference type="Pfam" id="PF13966">
    <property type="entry name" value="zf-RVT"/>
    <property type="match status" value="1"/>
</dbReference>
<organism evidence="2 3">
    <name type="scientific">Gossypium klotzschianum</name>
    <dbReference type="NCBI Taxonomy" id="34286"/>
    <lineage>
        <taxon>Eukaryota</taxon>
        <taxon>Viridiplantae</taxon>
        <taxon>Streptophyta</taxon>
        <taxon>Embryophyta</taxon>
        <taxon>Tracheophyta</taxon>
        <taxon>Spermatophyta</taxon>
        <taxon>Magnoliopsida</taxon>
        <taxon>eudicotyledons</taxon>
        <taxon>Gunneridae</taxon>
        <taxon>Pentapetalae</taxon>
        <taxon>rosids</taxon>
        <taxon>malvids</taxon>
        <taxon>Malvales</taxon>
        <taxon>Malvaceae</taxon>
        <taxon>Malvoideae</taxon>
        <taxon>Gossypium</taxon>
    </lineage>
</organism>
<dbReference type="InterPro" id="IPR026960">
    <property type="entry name" value="RVT-Znf"/>
</dbReference>
<dbReference type="InterPro" id="IPR044730">
    <property type="entry name" value="RNase_H-like_dom_plant"/>
</dbReference>
<name>A0A7J8V2I5_9ROSI</name>
<accession>A0A7J8V2I5</accession>
<dbReference type="Proteomes" id="UP000593573">
    <property type="component" value="Unassembled WGS sequence"/>
</dbReference>
<dbReference type="InterPro" id="IPR053151">
    <property type="entry name" value="RNase_H-like"/>
</dbReference>
<feature type="domain" description="Reverse transcriptase zinc-binding" evidence="1">
    <location>
        <begin position="11"/>
        <end position="82"/>
    </location>
</feature>
<comment type="caution">
    <text evidence="2">The sequence shown here is derived from an EMBL/GenBank/DDBJ whole genome shotgun (WGS) entry which is preliminary data.</text>
</comment>
<proteinExistence type="predicted"/>
<dbReference type="PANTHER" id="PTHR47723">
    <property type="entry name" value="OS05G0353850 PROTEIN"/>
    <property type="match status" value="1"/>
</dbReference>
<sequence>AYWSLKEESWNPRDPFWKKSWKYQGLQRVKFFLWLASKQKLLTNVECVRRGIGQNSTCSVCGKEPEDTLHVLRDCSAAKGIWKHIIPDNQLFRFFFGTLDDWFSINLDCHVKLSIRGHELSHCSYRHTSDSDITLGEMWVHLFIDGVVANDNGHVSAGGVIRYHHGNWILGFTRYLGRCSIFEAELWGI</sequence>
<dbReference type="OrthoDB" id="1744872at2759"/>
<dbReference type="EMBL" id="JABFAB010000008">
    <property type="protein sequence ID" value="MBA0656995.1"/>
    <property type="molecule type" value="Genomic_DNA"/>
</dbReference>
<protein>
    <recommendedName>
        <fullName evidence="1">Reverse transcriptase zinc-binding domain-containing protein</fullName>
    </recommendedName>
</protein>
<feature type="non-terminal residue" evidence="2">
    <location>
        <position position="189"/>
    </location>
</feature>
<dbReference type="AlphaFoldDB" id="A0A7J8V2I5"/>
<evidence type="ECO:0000259" key="1">
    <source>
        <dbReference type="Pfam" id="PF13966"/>
    </source>
</evidence>
<gene>
    <name evidence="2" type="ORF">Goklo_009311</name>
</gene>
<dbReference type="PANTHER" id="PTHR47723:SF19">
    <property type="entry name" value="POLYNUCLEOTIDYL TRANSFERASE, RIBONUCLEASE H-LIKE SUPERFAMILY PROTEIN"/>
    <property type="match status" value="1"/>
</dbReference>